<dbReference type="AlphaFoldDB" id="A0A6F8T979"/>
<dbReference type="KEGG" id="lant:TUM19329_36050"/>
<reference evidence="1" key="1">
    <citation type="journal article" date="2020" name="Microbiol. Resour. Announc.">
        <title>Complete Genome Sequence of Novel Psychrotolerant Legionella Strain TUM19329, Isolated from Antarctic Lake Sediment.</title>
        <authorList>
            <person name="Shimada S."/>
            <person name="Nakai R."/>
            <person name="Aoki K."/>
            <person name="Shimoeda N."/>
            <person name="Ohno G."/>
            <person name="Miyazaki Y."/>
            <person name="Kudoh S."/>
            <person name="Imura S."/>
            <person name="Watanabe K."/>
            <person name="Ishii Y."/>
            <person name="Tateda K."/>
        </authorList>
    </citation>
    <scope>NUCLEOTIDE SEQUENCE [LARGE SCALE GENOMIC DNA]</scope>
    <source>
        <strain evidence="1">TUM19329</strain>
        <plasmid evidence="1">pTUM19329-1</plasmid>
    </source>
</reference>
<evidence type="ECO:0000313" key="1">
    <source>
        <dbReference type="EMBL" id="BCA97244.1"/>
    </source>
</evidence>
<accession>A0A6F8T979</accession>
<keyword evidence="2" id="KW-1185">Reference proteome</keyword>
<dbReference type="Proteomes" id="UP000502894">
    <property type="component" value="Plasmid pTUM19329-1"/>
</dbReference>
<organism evidence="1 2">
    <name type="scientific">Legionella antarctica</name>
    <dbReference type="NCBI Taxonomy" id="2708020"/>
    <lineage>
        <taxon>Bacteria</taxon>
        <taxon>Pseudomonadati</taxon>
        <taxon>Pseudomonadota</taxon>
        <taxon>Gammaproteobacteria</taxon>
        <taxon>Legionellales</taxon>
        <taxon>Legionellaceae</taxon>
        <taxon>Legionella</taxon>
    </lineage>
</organism>
<geneLocation type="plasmid" evidence="1 2">
    <name>pTUM19329-1</name>
</geneLocation>
<proteinExistence type="predicted"/>
<sequence>MNLIEYVVQVMGEDEENSDKQSHYLTELYRNSPYQNEIDSAFVCLCGYSLKTLIEVQ</sequence>
<gene>
    <name evidence="1" type="ORF">TUM19329_36050</name>
</gene>
<evidence type="ECO:0000313" key="2">
    <source>
        <dbReference type="Proteomes" id="UP000502894"/>
    </source>
</evidence>
<protein>
    <submittedName>
        <fullName evidence="1">Uncharacterized protein</fullName>
    </submittedName>
</protein>
<dbReference type="EMBL" id="AP022840">
    <property type="protein sequence ID" value="BCA97244.1"/>
    <property type="molecule type" value="Genomic_DNA"/>
</dbReference>
<keyword evidence="1" id="KW-0614">Plasmid</keyword>
<name>A0A6F8T979_9GAMM</name>